<dbReference type="InterPro" id="IPR036388">
    <property type="entry name" value="WH-like_DNA-bd_sf"/>
</dbReference>
<keyword evidence="4" id="KW-1185">Reference proteome</keyword>
<dbReference type="Pfam" id="PF00293">
    <property type="entry name" value="NUDIX"/>
    <property type="match status" value="1"/>
</dbReference>
<organism evidence="3 4">
    <name type="scientific">Chryseobacterium taiwanense</name>
    <dbReference type="NCBI Taxonomy" id="363331"/>
    <lineage>
        <taxon>Bacteria</taxon>
        <taxon>Pseudomonadati</taxon>
        <taxon>Bacteroidota</taxon>
        <taxon>Flavobacteriia</taxon>
        <taxon>Flavobacteriales</taxon>
        <taxon>Weeksellaceae</taxon>
        <taxon>Chryseobacterium group</taxon>
        <taxon>Chryseobacterium</taxon>
    </lineage>
</organism>
<evidence type="ECO:0000259" key="1">
    <source>
        <dbReference type="Pfam" id="PF00293"/>
    </source>
</evidence>
<dbReference type="PANTHER" id="PTHR43736:SF4">
    <property type="entry name" value="SLR1690 PROTEIN"/>
    <property type="match status" value="1"/>
</dbReference>
<dbReference type="CDD" id="cd18873">
    <property type="entry name" value="NUDIX_NadM_like"/>
    <property type="match status" value="1"/>
</dbReference>
<dbReference type="STRING" id="363331.RM51_04615"/>
<accession>A0A0B4DHT4</accession>
<dbReference type="InterPro" id="IPR015797">
    <property type="entry name" value="NUDIX_hydrolase-like_dom_sf"/>
</dbReference>
<dbReference type="AlphaFoldDB" id="A0A0B4DHT4"/>
<sequence length="243" mass="28800">MLTHQMNSNFIHTYVSVDCVVFGFDHENRLNILLVERHLDEERQIKLPGSLILSDEDVDDAAQRVLHELTGIKKMILKQFKCFADPMRASSQDDIKWMGMEYKHHIDRIITVAYLSLCKIDHKINSTKYNTVDWCPIDKLPSLPFDHNKIINESLVEIRKWIESDFSIIFELLPKRFTIRQLYQLYSALSEKYIDIKNFHKKISSFNYIVPLDEIETNVSHRAARYYKFDAKIYKKNNTKLIK</sequence>
<dbReference type="InterPro" id="IPR036390">
    <property type="entry name" value="WH_DNA-bd_sf"/>
</dbReference>
<evidence type="ECO:0000313" key="4">
    <source>
        <dbReference type="Proteomes" id="UP000031167"/>
    </source>
</evidence>
<name>A0A0B4DHT4_9FLAO</name>
<dbReference type="InterPro" id="IPR000086">
    <property type="entry name" value="NUDIX_hydrolase_dom"/>
</dbReference>
<evidence type="ECO:0000313" key="3">
    <source>
        <dbReference type="EMBL" id="KIC64010.1"/>
    </source>
</evidence>
<dbReference type="Gene3D" id="3.90.79.10">
    <property type="entry name" value="Nucleoside Triphosphate Pyrophosphohydrolase"/>
    <property type="match status" value="1"/>
</dbReference>
<dbReference type="SUPFAM" id="SSF55811">
    <property type="entry name" value="Nudix"/>
    <property type="match status" value="1"/>
</dbReference>
<protein>
    <submittedName>
        <fullName evidence="3">DNA mismatch repair protein MutT</fullName>
    </submittedName>
</protein>
<dbReference type="SUPFAM" id="SSF46785">
    <property type="entry name" value="Winged helix' DNA-binding domain"/>
    <property type="match status" value="1"/>
</dbReference>
<evidence type="ECO:0000259" key="2">
    <source>
        <dbReference type="Pfam" id="PF21906"/>
    </source>
</evidence>
<comment type="caution">
    <text evidence="3">The sequence shown here is derived from an EMBL/GenBank/DDBJ whole genome shotgun (WGS) entry which is preliminary data.</text>
</comment>
<dbReference type="PANTHER" id="PTHR43736">
    <property type="entry name" value="ADP-RIBOSE PYROPHOSPHATASE"/>
    <property type="match status" value="1"/>
</dbReference>
<gene>
    <name evidence="3" type="ORF">RM51_04615</name>
</gene>
<dbReference type="Proteomes" id="UP000031167">
    <property type="component" value="Unassembled WGS sequence"/>
</dbReference>
<reference evidence="3 4" key="1">
    <citation type="submission" date="2014-12" db="EMBL/GenBank/DDBJ databases">
        <title>Genome sequencing of Chryseobacterium taiwanense TPW19.</title>
        <authorList>
            <person name="Tan P.W."/>
            <person name="Chan K.-G."/>
        </authorList>
    </citation>
    <scope>NUCLEOTIDE SEQUENCE [LARGE SCALE GENOMIC DNA]</scope>
    <source>
        <strain evidence="3 4">TPW19</strain>
    </source>
</reference>
<dbReference type="InterPro" id="IPR054105">
    <property type="entry name" value="WHD_NrtR"/>
</dbReference>
<feature type="domain" description="NrtR DNA-binding winged helix" evidence="2">
    <location>
        <begin position="169"/>
        <end position="229"/>
    </location>
</feature>
<feature type="domain" description="Nudix hydrolase" evidence="1">
    <location>
        <begin position="15"/>
        <end position="148"/>
    </location>
</feature>
<dbReference type="Pfam" id="PF21906">
    <property type="entry name" value="WHD_NrtR"/>
    <property type="match status" value="1"/>
</dbReference>
<dbReference type="EMBL" id="JWTA01000004">
    <property type="protein sequence ID" value="KIC64010.1"/>
    <property type="molecule type" value="Genomic_DNA"/>
</dbReference>
<proteinExistence type="predicted"/>
<dbReference type="Gene3D" id="1.10.10.10">
    <property type="entry name" value="Winged helix-like DNA-binding domain superfamily/Winged helix DNA-binding domain"/>
    <property type="match status" value="1"/>
</dbReference>